<name>A0A8S4QSM3_9NEOP</name>
<feature type="region of interest" description="Disordered" evidence="1">
    <location>
        <begin position="58"/>
        <end position="86"/>
    </location>
</feature>
<dbReference type="AlphaFoldDB" id="A0A8S4QSM3"/>
<evidence type="ECO:0000256" key="1">
    <source>
        <dbReference type="SAM" id="MobiDB-lite"/>
    </source>
</evidence>
<dbReference type="Proteomes" id="UP000838756">
    <property type="component" value="Unassembled WGS sequence"/>
</dbReference>
<keyword evidence="3" id="KW-1185">Reference proteome</keyword>
<reference evidence="2" key="1">
    <citation type="submission" date="2022-03" db="EMBL/GenBank/DDBJ databases">
        <authorList>
            <person name="Lindestad O."/>
        </authorList>
    </citation>
    <scope>NUCLEOTIDE SEQUENCE</scope>
</reference>
<feature type="compositionally biased region" description="Low complexity" evidence="1">
    <location>
        <begin position="58"/>
        <end position="68"/>
    </location>
</feature>
<evidence type="ECO:0000313" key="3">
    <source>
        <dbReference type="Proteomes" id="UP000838756"/>
    </source>
</evidence>
<dbReference type="EMBL" id="CAKXAJ010017893">
    <property type="protein sequence ID" value="CAH2217251.1"/>
    <property type="molecule type" value="Genomic_DNA"/>
</dbReference>
<organism evidence="2 3">
    <name type="scientific">Pararge aegeria aegeria</name>
    <dbReference type="NCBI Taxonomy" id="348720"/>
    <lineage>
        <taxon>Eukaryota</taxon>
        <taxon>Metazoa</taxon>
        <taxon>Ecdysozoa</taxon>
        <taxon>Arthropoda</taxon>
        <taxon>Hexapoda</taxon>
        <taxon>Insecta</taxon>
        <taxon>Pterygota</taxon>
        <taxon>Neoptera</taxon>
        <taxon>Endopterygota</taxon>
        <taxon>Lepidoptera</taxon>
        <taxon>Glossata</taxon>
        <taxon>Ditrysia</taxon>
        <taxon>Papilionoidea</taxon>
        <taxon>Nymphalidae</taxon>
        <taxon>Satyrinae</taxon>
        <taxon>Satyrini</taxon>
        <taxon>Parargina</taxon>
        <taxon>Pararge</taxon>
    </lineage>
</organism>
<evidence type="ECO:0000313" key="2">
    <source>
        <dbReference type="EMBL" id="CAH2217251.1"/>
    </source>
</evidence>
<comment type="caution">
    <text evidence="2">The sequence shown here is derived from an EMBL/GenBank/DDBJ whole genome shotgun (WGS) entry which is preliminary data.</text>
</comment>
<proteinExistence type="predicted"/>
<accession>A0A8S4QSM3</accession>
<protein>
    <submittedName>
        <fullName evidence="2">Jg1173 protein</fullName>
    </submittedName>
</protein>
<gene>
    <name evidence="2" type="primary">jg1173</name>
    <name evidence="2" type="ORF">PAEG_LOCUS5167</name>
</gene>
<sequence>MLINHENLRGDFPHSFTHVDRQASRYKIHPRNNRREPNLERPCRAGWRWRHASSAAVSPSAVSQPAVARHPTPCTRCTPGARDRSTTHNRVTLHLISAPSTSDLAELLLTSTGRTSSSLFGGRVRIPTRTSNFSKLCAFE</sequence>